<comment type="caution">
    <text evidence="1">The sequence shown here is derived from an EMBL/GenBank/DDBJ whole genome shotgun (WGS) entry which is preliminary data.</text>
</comment>
<name>A0A9P4Q195_9PEZI</name>
<keyword evidence="2" id="KW-1185">Reference proteome</keyword>
<dbReference type="Gene3D" id="3.40.220.10">
    <property type="entry name" value="Leucine Aminopeptidase, subunit E, domain 1"/>
    <property type="match status" value="1"/>
</dbReference>
<dbReference type="InterPro" id="IPR043472">
    <property type="entry name" value="Macro_dom-like"/>
</dbReference>
<dbReference type="Proteomes" id="UP000799441">
    <property type="component" value="Unassembled WGS sequence"/>
</dbReference>
<accession>A0A9P4Q195</accession>
<dbReference type="SUPFAM" id="SSF52949">
    <property type="entry name" value="Macro domain-like"/>
    <property type="match status" value="1"/>
</dbReference>
<organism evidence="1 2">
    <name type="scientific">Polychaeton citri CBS 116435</name>
    <dbReference type="NCBI Taxonomy" id="1314669"/>
    <lineage>
        <taxon>Eukaryota</taxon>
        <taxon>Fungi</taxon>
        <taxon>Dikarya</taxon>
        <taxon>Ascomycota</taxon>
        <taxon>Pezizomycotina</taxon>
        <taxon>Dothideomycetes</taxon>
        <taxon>Dothideomycetidae</taxon>
        <taxon>Capnodiales</taxon>
        <taxon>Capnodiaceae</taxon>
        <taxon>Polychaeton</taxon>
    </lineage>
</organism>
<evidence type="ECO:0000313" key="1">
    <source>
        <dbReference type="EMBL" id="KAF2717650.1"/>
    </source>
</evidence>
<reference evidence="1" key="1">
    <citation type="journal article" date="2020" name="Stud. Mycol.">
        <title>101 Dothideomycetes genomes: a test case for predicting lifestyles and emergence of pathogens.</title>
        <authorList>
            <person name="Haridas S."/>
            <person name="Albert R."/>
            <person name="Binder M."/>
            <person name="Bloem J."/>
            <person name="Labutti K."/>
            <person name="Salamov A."/>
            <person name="Andreopoulos B."/>
            <person name="Baker S."/>
            <person name="Barry K."/>
            <person name="Bills G."/>
            <person name="Bluhm B."/>
            <person name="Cannon C."/>
            <person name="Castanera R."/>
            <person name="Culley D."/>
            <person name="Daum C."/>
            <person name="Ezra D."/>
            <person name="Gonzalez J."/>
            <person name="Henrissat B."/>
            <person name="Kuo A."/>
            <person name="Liang C."/>
            <person name="Lipzen A."/>
            <person name="Lutzoni F."/>
            <person name="Magnuson J."/>
            <person name="Mondo S."/>
            <person name="Nolan M."/>
            <person name="Ohm R."/>
            <person name="Pangilinan J."/>
            <person name="Park H.-J."/>
            <person name="Ramirez L."/>
            <person name="Alfaro M."/>
            <person name="Sun H."/>
            <person name="Tritt A."/>
            <person name="Yoshinaga Y."/>
            <person name="Zwiers L.-H."/>
            <person name="Turgeon B."/>
            <person name="Goodwin S."/>
            <person name="Spatafora J."/>
            <person name="Crous P."/>
            <person name="Grigoriev I."/>
        </authorList>
    </citation>
    <scope>NUCLEOTIDE SEQUENCE</scope>
    <source>
        <strain evidence="1">CBS 116435</strain>
    </source>
</reference>
<proteinExistence type="predicted"/>
<dbReference type="OrthoDB" id="6082470at2759"/>
<dbReference type="AlphaFoldDB" id="A0A9P4Q195"/>
<gene>
    <name evidence="1" type="ORF">K431DRAFT_288358</name>
</gene>
<dbReference type="EMBL" id="MU003839">
    <property type="protein sequence ID" value="KAF2717650.1"/>
    <property type="molecule type" value="Genomic_DNA"/>
</dbReference>
<evidence type="ECO:0000313" key="2">
    <source>
        <dbReference type="Proteomes" id="UP000799441"/>
    </source>
</evidence>
<protein>
    <submittedName>
        <fullName evidence="1">Macro domain-like protein</fullName>
    </submittedName>
</protein>
<sequence>MAGPVIPHINLLCLNEKDTAAFQTACTTYSLPTNISSGSITHHNHSMSTLHTSDTAPRGFDLVVSPANSHFLLDGGFDDAISRQFSPAQDYYALTRHAQSTLYQRWRGYAPPGTCTIVSIPASFAETSRQGGARWGCKWLALCPTMRVPMDVSQCDAEVVYRCVWSLLCEIERHNRGKREEGKEGEMVRSLLMTPLATGVGRVSREKWAAQLVLAIKHWSESVEKAVEWGQVGWNLAERVAEEVERTYEL</sequence>